<comment type="caution">
    <text evidence="2">The sequence shown here is derived from an EMBL/GenBank/DDBJ whole genome shotgun (WGS) entry which is preliminary data.</text>
</comment>
<name>A0A7J6R0N7_PEROL</name>
<keyword evidence="3" id="KW-1185">Reference proteome</keyword>
<protein>
    <submittedName>
        <fullName evidence="2">Uncharacterized protein</fullName>
    </submittedName>
</protein>
<gene>
    <name evidence="2" type="ORF">FOZ63_017711</name>
</gene>
<proteinExistence type="predicted"/>
<evidence type="ECO:0000313" key="2">
    <source>
        <dbReference type="EMBL" id="KAF4713456.1"/>
    </source>
</evidence>
<evidence type="ECO:0000313" key="3">
    <source>
        <dbReference type="Proteomes" id="UP000553632"/>
    </source>
</evidence>
<feature type="chain" id="PRO_5029742339" evidence="1">
    <location>
        <begin position="18"/>
        <end position="102"/>
    </location>
</feature>
<reference evidence="2 3" key="1">
    <citation type="submission" date="2020-04" db="EMBL/GenBank/DDBJ databases">
        <title>Perkinsus olseni comparative genomics.</title>
        <authorList>
            <person name="Bogema D.R."/>
        </authorList>
    </citation>
    <scope>NUCLEOTIDE SEQUENCE [LARGE SCALE GENOMIC DNA]</scope>
    <source>
        <strain evidence="2 3">ATCC PRA-207</strain>
    </source>
</reference>
<sequence>LMVVLSAAIVFFGSVISSHFCINCACCFVVNGRGTLCECNHFNNYWFSVVTAIQKYAELERTGGLMDAGRVFAVEEQLPITCEVGCPPGWFLMVVDGGDSPL</sequence>
<evidence type="ECO:0000256" key="1">
    <source>
        <dbReference type="SAM" id="SignalP"/>
    </source>
</evidence>
<organism evidence="2 3">
    <name type="scientific">Perkinsus olseni</name>
    <name type="common">Perkinsus atlanticus</name>
    <dbReference type="NCBI Taxonomy" id="32597"/>
    <lineage>
        <taxon>Eukaryota</taxon>
        <taxon>Sar</taxon>
        <taxon>Alveolata</taxon>
        <taxon>Perkinsozoa</taxon>
        <taxon>Perkinsea</taxon>
        <taxon>Perkinsida</taxon>
        <taxon>Perkinsidae</taxon>
        <taxon>Perkinsus</taxon>
    </lineage>
</organism>
<dbReference type="EMBL" id="JABANO010029487">
    <property type="protein sequence ID" value="KAF4713456.1"/>
    <property type="molecule type" value="Genomic_DNA"/>
</dbReference>
<dbReference type="Proteomes" id="UP000553632">
    <property type="component" value="Unassembled WGS sequence"/>
</dbReference>
<feature type="non-terminal residue" evidence="2">
    <location>
        <position position="1"/>
    </location>
</feature>
<feature type="non-terminal residue" evidence="2">
    <location>
        <position position="102"/>
    </location>
</feature>
<accession>A0A7J6R0N7</accession>
<feature type="signal peptide" evidence="1">
    <location>
        <begin position="1"/>
        <end position="17"/>
    </location>
</feature>
<keyword evidence="1" id="KW-0732">Signal</keyword>
<dbReference type="AlphaFoldDB" id="A0A7J6R0N7"/>